<dbReference type="Gene3D" id="1.25.10.10">
    <property type="entry name" value="Leucine-rich Repeat Variant"/>
    <property type="match status" value="1"/>
</dbReference>
<name>A0A1F7WTL8_9BACT</name>
<dbReference type="InterPro" id="IPR011989">
    <property type="entry name" value="ARM-like"/>
</dbReference>
<organism evidence="1 2">
    <name type="scientific">Candidatus Wallbacteria bacterium GWC2_49_35</name>
    <dbReference type="NCBI Taxonomy" id="1817813"/>
    <lineage>
        <taxon>Bacteria</taxon>
        <taxon>Candidatus Walliibacteriota</taxon>
    </lineage>
</organism>
<dbReference type="SUPFAM" id="SSF48371">
    <property type="entry name" value="ARM repeat"/>
    <property type="match status" value="2"/>
</dbReference>
<dbReference type="STRING" id="1817813.A2008_03725"/>
<evidence type="ECO:0000313" key="2">
    <source>
        <dbReference type="Proteomes" id="UP000178735"/>
    </source>
</evidence>
<dbReference type="AlphaFoldDB" id="A0A1F7WTL8"/>
<protein>
    <recommendedName>
        <fullName evidence="3">HEAT repeat domain-containing protein</fullName>
    </recommendedName>
</protein>
<reference evidence="1 2" key="1">
    <citation type="journal article" date="2016" name="Nat. Commun.">
        <title>Thousands of microbial genomes shed light on interconnected biogeochemical processes in an aquifer system.</title>
        <authorList>
            <person name="Anantharaman K."/>
            <person name="Brown C.T."/>
            <person name="Hug L.A."/>
            <person name="Sharon I."/>
            <person name="Castelle C.J."/>
            <person name="Probst A.J."/>
            <person name="Thomas B.C."/>
            <person name="Singh A."/>
            <person name="Wilkins M.J."/>
            <person name="Karaoz U."/>
            <person name="Brodie E.L."/>
            <person name="Williams K.H."/>
            <person name="Hubbard S.S."/>
            <person name="Banfield J.F."/>
        </authorList>
    </citation>
    <scope>NUCLEOTIDE SEQUENCE [LARGE SCALE GENOMIC DNA]</scope>
</reference>
<sequence length="685" mass="75608">MDREELLKLIADINSPDNLIRNFSANIFLNIKDDESIAFLYDAVKTANTYAKAMFIKLVASGKKKGRKKYLLGMMRDPDASIRAEAAAVIKKSAHMFAADDYISMLGSSCRAARLTALEMLAENPEEKLTGELITSFLASPPKNDELDLFESALKYICLHAKSDAGARLKYAALVTESFRTGRAEVLKSALKYAHFLAGEDVMLEIYREFIFKRGENIDRAVIDSALNFSSAGAFDFLARFAADDSADGLLRRKCLVKLIDSGEPAHISNCLELIVRGSDHALKFFCWNALQNIDRAKMTLILTGLINSAKSAHDKLEYLTLLSLLTVKTQRSADAALRMYSENSDRRIKAAALELIGRNNFKGLLPEDFLPGLARSIFTRDFPDIKGAAIPLLVKYLSQGHLESLFAGCCNDARDYTLFCEAYIKRVRGRTFPAAEDCGEYKFYKRVIKSLFEYKDIDLIAAAAALATYKGLTDFIHEYARSVNLSRGGLYSRIIRKILVSSLKSAPGAAKFFIENAREADLILYVNLLKETSSVDALKAVANYFFGADASGGGRPHLNGAGETAHSGPLYYAVKDAVYFITKNNIDRVFEAARWPEFKNDNFITLLTGAFLSGLKEAALPGDSGFGAGAGVGRFTALYAKNPDLMNFYKTISKKLGVEDKFSFYNILQKNGGETALEIISELG</sequence>
<gene>
    <name evidence="1" type="ORF">A2008_03725</name>
</gene>
<comment type="caution">
    <text evidence="1">The sequence shown here is derived from an EMBL/GenBank/DDBJ whole genome shotgun (WGS) entry which is preliminary data.</text>
</comment>
<proteinExistence type="predicted"/>
<dbReference type="InterPro" id="IPR016024">
    <property type="entry name" value="ARM-type_fold"/>
</dbReference>
<accession>A0A1F7WTL8</accession>
<evidence type="ECO:0008006" key="3">
    <source>
        <dbReference type="Google" id="ProtNLM"/>
    </source>
</evidence>
<dbReference type="EMBL" id="MGFH01000111">
    <property type="protein sequence ID" value="OGM05518.1"/>
    <property type="molecule type" value="Genomic_DNA"/>
</dbReference>
<dbReference type="Proteomes" id="UP000178735">
    <property type="component" value="Unassembled WGS sequence"/>
</dbReference>
<evidence type="ECO:0000313" key="1">
    <source>
        <dbReference type="EMBL" id="OGM05518.1"/>
    </source>
</evidence>